<dbReference type="PROSITE" id="PS00136">
    <property type="entry name" value="SUBTILASE_ASP"/>
    <property type="match status" value="1"/>
</dbReference>
<dbReference type="PRINTS" id="PR00723">
    <property type="entry name" value="SUBTILISIN"/>
</dbReference>
<dbReference type="OrthoDB" id="9798386at2"/>
<evidence type="ECO:0000256" key="6">
    <source>
        <dbReference type="PROSITE-ProRule" id="PRU01240"/>
    </source>
</evidence>
<dbReference type="Gene3D" id="2.60.40.4070">
    <property type="match status" value="1"/>
</dbReference>
<dbReference type="InterPro" id="IPR022398">
    <property type="entry name" value="Peptidase_S8_His-AS"/>
</dbReference>
<dbReference type="GO" id="GO:0004252">
    <property type="term" value="F:serine-type endopeptidase activity"/>
    <property type="evidence" value="ECO:0007669"/>
    <property type="project" value="UniProtKB-UniRule"/>
</dbReference>
<dbReference type="STRING" id="1048340.SAMN05444487_10896"/>
<dbReference type="SUPFAM" id="SSF52743">
    <property type="entry name" value="Subtilisin-like"/>
    <property type="match status" value="1"/>
</dbReference>
<evidence type="ECO:0000256" key="5">
    <source>
        <dbReference type="PIRSR" id="PIRSR615500-1"/>
    </source>
</evidence>
<evidence type="ECO:0000256" key="7">
    <source>
        <dbReference type="RuleBase" id="RU003355"/>
    </source>
</evidence>
<name>A0A1H2XYS6_9BACL</name>
<evidence type="ECO:0000259" key="9">
    <source>
        <dbReference type="Pfam" id="PF00082"/>
    </source>
</evidence>
<dbReference type="Gene3D" id="3.40.50.200">
    <property type="entry name" value="Peptidase S8/S53 domain"/>
    <property type="match status" value="1"/>
</dbReference>
<dbReference type="InterPro" id="IPR010259">
    <property type="entry name" value="S8pro/Inhibitor_I9"/>
</dbReference>
<dbReference type="InterPro" id="IPR037045">
    <property type="entry name" value="S8pro/Inhibitor_I9_sf"/>
</dbReference>
<dbReference type="PROSITE" id="PS51892">
    <property type="entry name" value="SUBTILASE"/>
    <property type="match status" value="1"/>
</dbReference>
<dbReference type="InterPro" id="IPR036852">
    <property type="entry name" value="Peptidase_S8/S53_dom_sf"/>
</dbReference>
<feature type="active site" description="Charge relay system" evidence="5 6">
    <location>
        <position position="395"/>
    </location>
</feature>
<dbReference type="RefSeq" id="WP_091739712.1">
    <property type="nucleotide sequence ID" value="NZ_FNNQ01000008.1"/>
</dbReference>
<gene>
    <name evidence="11" type="ORF">SAMN05444487_10896</name>
</gene>
<keyword evidence="2 6" id="KW-0645">Protease</keyword>
<dbReference type="InterPro" id="IPR023827">
    <property type="entry name" value="Peptidase_S8_Asp-AS"/>
</dbReference>
<proteinExistence type="inferred from homology"/>
<dbReference type="PANTHER" id="PTHR43806">
    <property type="entry name" value="PEPTIDASE S8"/>
    <property type="match status" value="1"/>
</dbReference>
<sequence>MKKVSAILLSSALVVGALGISLGKPIVKAEGATGKAAITKKWTKNNIAEGVKTRGSERTKVLVELAAPPTGVAAMNKSVATSQLSKQLTSQRDQVIKEAKNEVPSIHKSRIYSTVFSGFSATLQGQDVSKLAKIAGVKRIWPNTRYKTHLKESVPMIGAPDVWKRKDLKGSAINGKGMRVAVVDTGVDATHPDLKGKVIGGYDFVENDKTPQDEVREGHGTHVAGIISANGKLKGVAPGASILAYRVFDKNGFSFTEDILAAIERAVKEKADVINLSLGYSDNTTEDPTAIALDIAALKGTIPVVANGNDGENGNWTVTSPGTSREAISVGASTKGKSGKTATTASNTKQERVADFSSKGPVTGSWAIKPDVIAPGKDITSTVRNGKYDTLYGTSMATPHVAGAAALVKQAHPDWNVREIKAALANTATTLHDDKGKVYPAYVQGSGRIDIPKAIDTQTLIMPSNLSFGKLDHGPGTVQVQRKAAVENLAKTDKSYQVKAQLFNGNSNIKVEVPKSLTVKGNSKTDLNIGLQVGTSLPRGIYTGQIQLQDGKKTLKLPFTVLINPKDYPLIGYLAISPNPFSPNGDGIKDHAVLSWYLPTQIESLNLYATQLDKNGDPARKYTIFSKSNSKSGMSEQVWSGKDKNGKSLPDGIYEMKMTAKDQGREYDKGERSENKETPIIDRTAPTIKMASTFSSAKIKGSIQDLLLGPVPGQYGFSTMPIKVTWKKKGTKYKTWNSIPVTDNDKGKSVLPLSYSFKKGTFSKGTTKVWIRAVDDAGNERKKEIKITIK</sequence>
<dbReference type="Pfam" id="PF00082">
    <property type="entry name" value="Peptidase_S8"/>
    <property type="match status" value="1"/>
</dbReference>
<evidence type="ECO:0000256" key="4">
    <source>
        <dbReference type="ARBA" id="ARBA00022825"/>
    </source>
</evidence>
<dbReference type="CDD" id="cd07474">
    <property type="entry name" value="Peptidases_S8_subtilisin_Vpr-like"/>
    <property type="match status" value="1"/>
</dbReference>
<dbReference type="PROSITE" id="PS00138">
    <property type="entry name" value="SUBTILASE_SER"/>
    <property type="match status" value="1"/>
</dbReference>
<feature type="active site" description="Charge relay system" evidence="5 6">
    <location>
        <position position="184"/>
    </location>
</feature>
<reference evidence="11 12" key="1">
    <citation type="submission" date="2016-10" db="EMBL/GenBank/DDBJ databases">
        <authorList>
            <person name="de Groot N.N."/>
        </authorList>
    </citation>
    <scope>NUCLEOTIDE SEQUENCE [LARGE SCALE GENOMIC DNA]</scope>
    <source>
        <strain evidence="11 12">DSM 45610</strain>
    </source>
</reference>
<evidence type="ECO:0000256" key="8">
    <source>
        <dbReference type="SAM" id="MobiDB-lite"/>
    </source>
</evidence>
<dbReference type="InterPro" id="IPR034213">
    <property type="entry name" value="S8_Vpr-like"/>
</dbReference>
<dbReference type="InterPro" id="IPR015500">
    <property type="entry name" value="Peptidase_S8_subtilisin-rel"/>
</dbReference>
<accession>A0A1H2XYS6</accession>
<feature type="active site" description="Charge relay system" evidence="5 6">
    <location>
        <position position="219"/>
    </location>
</feature>
<dbReference type="InterPro" id="IPR050131">
    <property type="entry name" value="Peptidase_S8_subtilisin-like"/>
</dbReference>
<organism evidence="11 12">
    <name type="scientific">Marininema mesophilum</name>
    <dbReference type="NCBI Taxonomy" id="1048340"/>
    <lineage>
        <taxon>Bacteria</taxon>
        <taxon>Bacillati</taxon>
        <taxon>Bacillota</taxon>
        <taxon>Bacilli</taxon>
        <taxon>Bacillales</taxon>
        <taxon>Thermoactinomycetaceae</taxon>
        <taxon>Marininema</taxon>
    </lineage>
</organism>
<feature type="region of interest" description="Disordered" evidence="8">
    <location>
        <begin position="331"/>
        <end position="360"/>
    </location>
</feature>
<dbReference type="PANTHER" id="PTHR43806:SF65">
    <property type="entry name" value="SERINE PROTEASE APRX"/>
    <property type="match status" value="1"/>
</dbReference>
<evidence type="ECO:0000256" key="3">
    <source>
        <dbReference type="ARBA" id="ARBA00022801"/>
    </source>
</evidence>
<evidence type="ECO:0000256" key="2">
    <source>
        <dbReference type="ARBA" id="ARBA00022670"/>
    </source>
</evidence>
<dbReference type="Gene3D" id="3.30.70.80">
    <property type="entry name" value="Peptidase S8 propeptide/proteinase inhibitor I9"/>
    <property type="match status" value="1"/>
</dbReference>
<evidence type="ECO:0000256" key="1">
    <source>
        <dbReference type="ARBA" id="ARBA00011073"/>
    </source>
</evidence>
<dbReference type="InterPro" id="IPR000209">
    <property type="entry name" value="Peptidase_S8/S53_dom"/>
</dbReference>
<feature type="domain" description="Inhibitor I9" evidence="10">
    <location>
        <begin position="79"/>
        <end position="149"/>
    </location>
</feature>
<dbReference type="EMBL" id="FNNQ01000008">
    <property type="protein sequence ID" value="SDW97875.1"/>
    <property type="molecule type" value="Genomic_DNA"/>
</dbReference>
<keyword evidence="12" id="KW-1185">Reference proteome</keyword>
<feature type="domain" description="Peptidase S8/S53" evidence="9">
    <location>
        <begin position="175"/>
        <end position="433"/>
    </location>
</feature>
<evidence type="ECO:0000313" key="12">
    <source>
        <dbReference type="Proteomes" id="UP000198534"/>
    </source>
</evidence>
<keyword evidence="4 6" id="KW-0720">Serine protease</keyword>
<dbReference type="GO" id="GO:0006508">
    <property type="term" value="P:proteolysis"/>
    <property type="evidence" value="ECO:0007669"/>
    <property type="project" value="UniProtKB-KW"/>
</dbReference>
<dbReference type="Pfam" id="PF05922">
    <property type="entry name" value="Inhibitor_I9"/>
    <property type="match status" value="1"/>
</dbReference>
<dbReference type="Proteomes" id="UP000198534">
    <property type="component" value="Unassembled WGS sequence"/>
</dbReference>
<dbReference type="AlphaFoldDB" id="A0A1H2XYS6"/>
<evidence type="ECO:0000313" key="11">
    <source>
        <dbReference type="EMBL" id="SDW97875.1"/>
    </source>
</evidence>
<dbReference type="PROSITE" id="PS00137">
    <property type="entry name" value="SUBTILASE_HIS"/>
    <property type="match status" value="1"/>
</dbReference>
<evidence type="ECO:0000259" key="10">
    <source>
        <dbReference type="Pfam" id="PF05922"/>
    </source>
</evidence>
<keyword evidence="3 6" id="KW-0378">Hydrolase</keyword>
<comment type="similarity">
    <text evidence="1 6 7">Belongs to the peptidase S8 family.</text>
</comment>
<protein>
    <submittedName>
        <fullName evidence="11">Serine protease, subtilisin family</fullName>
    </submittedName>
</protein>
<dbReference type="InterPro" id="IPR023828">
    <property type="entry name" value="Peptidase_S8_Ser-AS"/>
</dbReference>
<feature type="compositionally biased region" description="Low complexity" evidence="8">
    <location>
        <begin position="331"/>
        <end position="346"/>
    </location>
</feature>